<organism evidence="2 3">
    <name type="scientific">Leifsonia shinshuensis</name>
    <dbReference type="NCBI Taxonomy" id="150026"/>
    <lineage>
        <taxon>Bacteria</taxon>
        <taxon>Bacillati</taxon>
        <taxon>Actinomycetota</taxon>
        <taxon>Actinomycetes</taxon>
        <taxon>Micrococcales</taxon>
        <taxon>Microbacteriaceae</taxon>
        <taxon>Leifsonia</taxon>
    </lineage>
</organism>
<protein>
    <submittedName>
        <fullName evidence="2">EAL domain-containing protein</fullName>
    </submittedName>
</protein>
<gene>
    <name evidence="2" type="ORF">F1C12_17415</name>
</gene>
<dbReference type="RefSeq" id="WP_185276157.1">
    <property type="nucleotide sequence ID" value="NZ_CP043641.1"/>
</dbReference>
<dbReference type="SMART" id="SM00052">
    <property type="entry name" value="EAL"/>
    <property type="match status" value="1"/>
</dbReference>
<dbReference type="GO" id="GO:0071111">
    <property type="term" value="F:cyclic-guanylate-specific phosphodiesterase activity"/>
    <property type="evidence" value="ECO:0007669"/>
    <property type="project" value="InterPro"/>
</dbReference>
<evidence type="ECO:0000313" key="3">
    <source>
        <dbReference type="Proteomes" id="UP000515511"/>
    </source>
</evidence>
<evidence type="ECO:0000259" key="1">
    <source>
        <dbReference type="PROSITE" id="PS50883"/>
    </source>
</evidence>
<dbReference type="Gene3D" id="3.20.20.450">
    <property type="entry name" value="EAL domain"/>
    <property type="match status" value="1"/>
</dbReference>
<dbReference type="AlphaFoldDB" id="A0A7G6YE02"/>
<dbReference type="InterPro" id="IPR001633">
    <property type="entry name" value="EAL_dom"/>
</dbReference>
<dbReference type="KEGG" id="lse:F1C12_17415"/>
<accession>A0A7G6YE02</accession>
<dbReference type="PANTHER" id="PTHR33121">
    <property type="entry name" value="CYCLIC DI-GMP PHOSPHODIESTERASE PDEF"/>
    <property type="match status" value="1"/>
</dbReference>
<sequence length="265" mass="28621">MVRSDDRRALLERDLPGAARRGEIIALFQPQFSLETGEVVGAEALSRWIHPRFGLIAPGEFIPMAERLGLVGEIGDVMLRLGAHAARDWQDQGRPIEVAVNVSILQLRTAAIVDTIAGLLDEFSLAPRLLTLEVTETTPVTQVPEAIGVVHRLSGLGVNISVDDFGAAYASREQVIALQAIELKVDQSLVQETQGARGEDLARAVEFGKAQGMRLVAEGIETEAQLARVRALHCDRGQGYLLSRPTTKADVDSLLVSAGGFRAEE</sequence>
<dbReference type="InterPro" id="IPR035919">
    <property type="entry name" value="EAL_sf"/>
</dbReference>
<proteinExistence type="predicted"/>
<feature type="domain" description="EAL" evidence="1">
    <location>
        <begin position="8"/>
        <end position="259"/>
    </location>
</feature>
<evidence type="ECO:0000313" key="2">
    <source>
        <dbReference type="EMBL" id="QNE36717.1"/>
    </source>
</evidence>
<name>A0A7G6YE02_9MICO</name>
<dbReference type="SUPFAM" id="SSF141868">
    <property type="entry name" value="EAL domain-like"/>
    <property type="match status" value="1"/>
</dbReference>
<dbReference type="PROSITE" id="PS50883">
    <property type="entry name" value="EAL"/>
    <property type="match status" value="1"/>
</dbReference>
<dbReference type="CDD" id="cd01948">
    <property type="entry name" value="EAL"/>
    <property type="match status" value="1"/>
</dbReference>
<reference evidence="3" key="1">
    <citation type="submission" date="2019-09" db="EMBL/GenBank/DDBJ databases">
        <title>Antimicrobial potential of Antarctic Bacteria.</title>
        <authorList>
            <person name="Benaud N."/>
            <person name="Edwards R.J."/>
            <person name="Ferrari B.C."/>
        </authorList>
    </citation>
    <scope>NUCLEOTIDE SEQUENCE [LARGE SCALE GENOMIC DNA]</scope>
    <source>
        <strain evidence="3">INR9</strain>
    </source>
</reference>
<dbReference type="EMBL" id="CP043641">
    <property type="protein sequence ID" value="QNE36717.1"/>
    <property type="molecule type" value="Genomic_DNA"/>
</dbReference>
<dbReference type="Proteomes" id="UP000515511">
    <property type="component" value="Chromosome"/>
</dbReference>
<dbReference type="Pfam" id="PF00563">
    <property type="entry name" value="EAL"/>
    <property type="match status" value="1"/>
</dbReference>
<dbReference type="InterPro" id="IPR050706">
    <property type="entry name" value="Cyclic-di-GMP_PDE-like"/>
</dbReference>
<dbReference type="PANTHER" id="PTHR33121:SF70">
    <property type="entry name" value="SIGNALING PROTEIN YKOW"/>
    <property type="match status" value="1"/>
</dbReference>